<sequence length="91" mass="10305">MRPTCNMRLRGLLTRTTGRSACYTTHSAVRRCFDSSWGGERADILVPYLVRTLTDIWEELMTLMMRSVRTVGSGLTADATFLAIPYDPLPY</sequence>
<evidence type="ECO:0000313" key="2">
    <source>
        <dbReference type="Proteomes" id="UP001066276"/>
    </source>
</evidence>
<organism evidence="1 2">
    <name type="scientific">Pleurodeles waltl</name>
    <name type="common">Iberian ribbed newt</name>
    <dbReference type="NCBI Taxonomy" id="8319"/>
    <lineage>
        <taxon>Eukaryota</taxon>
        <taxon>Metazoa</taxon>
        <taxon>Chordata</taxon>
        <taxon>Craniata</taxon>
        <taxon>Vertebrata</taxon>
        <taxon>Euteleostomi</taxon>
        <taxon>Amphibia</taxon>
        <taxon>Batrachia</taxon>
        <taxon>Caudata</taxon>
        <taxon>Salamandroidea</taxon>
        <taxon>Salamandridae</taxon>
        <taxon>Pleurodelinae</taxon>
        <taxon>Pleurodeles</taxon>
    </lineage>
</organism>
<keyword evidence="2" id="KW-1185">Reference proteome</keyword>
<dbReference type="Proteomes" id="UP001066276">
    <property type="component" value="Chromosome 8"/>
</dbReference>
<dbReference type="AlphaFoldDB" id="A0AAV7NH99"/>
<gene>
    <name evidence="1" type="ORF">NDU88_003096</name>
</gene>
<reference evidence="1" key="1">
    <citation type="journal article" date="2022" name="bioRxiv">
        <title>Sequencing and chromosome-scale assembly of the giantPleurodeles waltlgenome.</title>
        <authorList>
            <person name="Brown T."/>
            <person name="Elewa A."/>
            <person name="Iarovenko S."/>
            <person name="Subramanian E."/>
            <person name="Araus A.J."/>
            <person name="Petzold A."/>
            <person name="Susuki M."/>
            <person name="Suzuki K.-i.T."/>
            <person name="Hayashi T."/>
            <person name="Toyoda A."/>
            <person name="Oliveira C."/>
            <person name="Osipova E."/>
            <person name="Leigh N.D."/>
            <person name="Simon A."/>
            <person name="Yun M.H."/>
        </authorList>
    </citation>
    <scope>NUCLEOTIDE SEQUENCE</scope>
    <source>
        <strain evidence="1">20211129_DDA</strain>
        <tissue evidence="1">Liver</tissue>
    </source>
</reference>
<name>A0AAV7NH99_PLEWA</name>
<protein>
    <submittedName>
        <fullName evidence="1">Uncharacterized protein</fullName>
    </submittedName>
</protein>
<dbReference type="EMBL" id="JANPWB010000012">
    <property type="protein sequence ID" value="KAJ1114866.1"/>
    <property type="molecule type" value="Genomic_DNA"/>
</dbReference>
<accession>A0AAV7NH99</accession>
<evidence type="ECO:0000313" key="1">
    <source>
        <dbReference type="EMBL" id="KAJ1114866.1"/>
    </source>
</evidence>
<comment type="caution">
    <text evidence="1">The sequence shown here is derived from an EMBL/GenBank/DDBJ whole genome shotgun (WGS) entry which is preliminary data.</text>
</comment>
<proteinExistence type="predicted"/>